<protein>
    <recommendedName>
        <fullName evidence="5">2-C-methyl-D-erythritol 4-phosphate cytidylyltransferase</fullName>
    </recommendedName>
</protein>
<keyword evidence="4" id="KW-1185">Reference proteome</keyword>
<organism evidence="3 4">
    <name type="scientific">Nocardioides aquiterrae</name>
    <dbReference type="NCBI Taxonomy" id="203799"/>
    <lineage>
        <taxon>Bacteria</taxon>
        <taxon>Bacillati</taxon>
        <taxon>Actinomycetota</taxon>
        <taxon>Actinomycetes</taxon>
        <taxon>Propionibacteriales</taxon>
        <taxon>Nocardioidaceae</taxon>
        <taxon>Nocardioides</taxon>
    </lineage>
</organism>
<proteinExistence type="predicted"/>
<dbReference type="Gene3D" id="3.90.550.10">
    <property type="entry name" value="Spore Coat Polysaccharide Biosynthesis Protein SpsA, Chain A"/>
    <property type="match status" value="1"/>
</dbReference>
<keyword evidence="1" id="KW-0808">Transferase</keyword>
<sequence length="180" mass="18682">METPALGTVLEQDRGHLPFALIHGEALVAAAAWALGEAGVTPVDTGTTWAALVAAGEPVVLHDPLCPMTPPDFIAACVEEAAEKDCVVVGVRPVTDTVKVVEDGLVGETLDRGRLVAVVSPVVLPPAVVAALDGLPTTDFAALVAELRRRHPVELVDAPPAARRVGSEEDVRVLEALTRA</sequence>
<dbReference type="EMBL" id="BAAAJE010000012">
    <property type="protein sequence ID" value="GAA1146045.1"/>
    <property type="molecule type" value="Genomic_DNA"/>
</dbReference>
<evidence type="ECO:0008006" key="5">
    <source>
        <dbReference type="Google" id="ProtNLM"/>
    </source>
</evidence>
<evidence type="ECO:0000256" key="2">
    <source>
        <dbReference type="ARBA" id="ARBA00022695"/>
    </source>
</evidence>
<evidence type="ECO:0000256" key="1">
    <source>
        <dbReference type="ARBA" id="ARBA00022679"/>
    </source>
</evidence>
<comment type="caution">
    <text evidence="3">The sequence shown here is derived from an EMBL/GenBank/DDBJ whole genome shotgun (WGS) entry which is preliminary data.</text>
</comment>
<dbReference type="InterPro" id="IPR029044">
    <property type="entry name" value="Nucleotide-diphossugar_trans"/>
</dbReference>
<gene>
    <name evidence="3" type="ORF">GCM10009606_26400</name>
</gene>
<name>A0ABP4F1B0_9ACTN</name>
<reference evidence="4" key="1">
    <citation type="journal article" date="2019" name="Int. J. Syst. Evol. Microbiol.">
        <title>The Global Catalogue of Microorganisms (GCM) 10K type strain sequencing project: providing services to taxonomists for standard genome sequencing and annotation.</title>
        <authorList>
            <consortium name="The Broad Institute Genomics Platform"/>
            <consortium name="The Broad Institute Genome Sequencing Center for Infectious Disease"/>
            <person name="Wu L."/>
            <person name="Ma J."/>
        </authorList>
    </citation>
    <scope>NUCLEOTIDE SEQUENCE [LARGE SCALE GENOMIC DNA]</scope>
    <source>
        <strain evidence="4">JCM 11813</strain>
    </source>
</reference>
<keyword evidence="2" id="KW-0548">Nucleotidyltransferase</keyword>
<dbReference type="Pfam" id="PF01128">
    <property type="entry name" value="IspD"/>
    <property type="match status" value="1"/>
</dbReference>
<dbReference type="InterPro" id="IPR034683">
    <property type="entry name" value="IspD/TarI"/>
</dbReference>
<evidence type="ECO:0000313" key="4">
    <source>
        <dbReference type="Proteomes" id="UP001499979"/>
    </source>
</evidence>
<evidence type="ECO:0000313" key="3">
    <source>
        <dbReference type="EMBL" id="GAA1146045.1"/>
    </source>
</evidence>
<dbReference type="RefSeq" id="WP_343908033.1">
    <property type="nucleotide sequence ID" value="NZ_BAAAJE010000012.1"/>
</dbReference>
<dbReference type="SUPFAM" id="SSF53448">
    <property type="entry name" value="Nucleotide-diphospho-sugar transferases"/>
    <property type="match status" value="1"/>
</dbReference>
<accession>A0ABP4F1B0</accession>
<dbReference type="Proteomes" id="UP001499979">
    <property type="component" value="Unassembled WGS sequence"/>
</dbReference>